<dbReference type="Gene3D" id="3.40.50.150">
    <property type="entry name" value="Vaccinia Virus protein VP39"/>
    <property type="match status" value="2"/>
</dbReference>
<evidence type="ECO:0000259" key="11">
    <source>
        <dbReference type="PROSITE" id="PS51680"/>
    </source>
</evidence>
<evidence type="ECO:0000313" key="13">
    <source>
        <dbReference type="Proteomes" id="UP001497522"/>
    </source>
</evidence>
<evidence type="ECO:0000256" key="7">
    <source>
        <dbReference type="ARBA" id="ARBA00023125"/>
    </source>
</evidence>
<dbReference type="InterPro" id="IPR001525">
    <property type="entry name" value="C5_MeTfrase"/>
</dbReference>
<gene>
    <name evidence="12" type="ORF">CSSPJE1EN2_LOCUS20006</name>
</gene>
<dbReference type="EMBL" id="OZ023707">
    <property type="protein sequence ID" value="CAK9878220.1"/>
    <property type="molecule type" value="Genomic_DNA"/>
</dbReference>
<evidence type="ECO:0000256" key="6">
    <source>
        <dbReference type="ARBA" id="ARBA00022737"/>
    </source>
</evidence>
<comment type="subcellular location">
    <subcellularLocation>
        <location evidence="1">Nucleus</location>
    </subcellularLocation>
</comment>
<proteinExistence type="inferred from homology"/>
<evidence type="ECO:0000256" key="9">
    <source>
        <dbReference type="PROSITE-ProRule" id="PRU01016"/>
    </source>
</evidence>
<dbReference type="InterPro" id="IPR030380">
    <property type="entry name" value="SAM_MeTfrase_DRM"/>
</dbReference>
<reference evidence="12" key="1">
    <citation type="submission" date="2024-03" db="EMBL/GenBank/DDBJ databases">
        <authorList>
            <consortium name="ELIXIR-Norway"/>
            <consortium name="Elixir Norway"/>
        </authorList>
    </citation>
    <scope>NUCLEOTIDE SEQUENCE</scope>
</reference>
<feature type="compositionally biased region" description="Acidic residues" evidence="10">
    <location>
        <begin position="264"/>
        <end position="279"/>
    </location>
</feature>
<evidence type="ECO:0000256" key="1">
    <source>
        <dbReference type="ARBA" id="ARBA00004123"/>
    </source>
</evidence>
<keyword evidence="4 9" id="KW-0808">Transferase</keyword>
<dbReference type="PROSITE" id="PS51680">
    <property type="entry name" value="SAM_MT_DRM"/>
    <property type="match status" value="1"/>
</dbReference>
<keyword evidence="5 9" id="KW-0949">S-adenosyl-L-methionine</keyword>
<dbReference type="PANTHER" id="PTHR23068:SF25">
    <property type="entry name" value="DNA (CYTOSINE-5)-METHYLTRANSFERASE DRM2"/>
    <property type="match status" value="1"/>
</dbReference>
<accession>A0ABP1BQ80</accession>
<evidence type="ECO:0000256" key="3">
    <source>
        <dbReference type="ARBA" id="ARBA00022603"/>
    </source>
</evidence>
<evidence type="ECO:0000256" key="4">
    <source>
        <dbReference type="ARBA" id="ARBA00022679"/>
    </source>
</evidence>
<evidence type="ECO:0000256" key="10">
    <source>
        <dbReference type="SAM" id="MobiDB-lite"/>
    </source>
</evidence>
<evidence type="ECO:0000313" key="12">
    <source>
        <dbReference type="EMBL" id="CAK9878220.1"/>
    </source>
</evidence>
<dbReference type="SUPFAM" id="SSF53335">
    <property type="entry name" value="S-adenosyl-L-methionine-dependent methyltransferases"/>
    <property type="match status" value="2"/>
</dbReference>
<keyword evidence="13" id="KW-1185">Reference proteome</keyword>
<feature type="region of interest" description="Disordered" evidence="10">
    <location>
        <begin position="261"/>
        <end position="280"/>
    </location>
</feature>
<keyword evidence="6" id="KW-0677">Repeat</keyword>
<dbReference type="PROSITE" id="PS00094">
    <property type="entry name" value="C5_MTASE_1"/>
    <property type="match status" value="1"/>
</dbReference>
<feature type="compositionally biased region" description="Basic and acidic residues" evidence="10">
    <location>
        <begin position="217"/>
        <end position="233"/>
    </location>
</feature>
<comment type="similarity">
    <text evidence="9">Belongs to the class I-like SAM-binding methyltransferase superfamily. C5-methyltransferase family.</text>
</comment>
<keyword evidence="3 9" id="KW-0489">Methyltransferase</keyword>
<sequence>MEKGAGGGGFGEGEARRKLGNSSVVAAGSTSLQQMGARVKETYLDIVPIASREPDIGSSFQGITSQKVYDMRLSLMEMGLSIELIDHAIQACRGQGDANDIAAFALSLANPPAECIEEPVPPGMVGMVSSDEEEEIAPLKVDPIIQLDNSGAGEPRSEGSNPVSLFELDDTYCLEARLQDMGFSAEDVERAVQIHGAKTSESVLVQFLLDWQQNHGKETNENSHDVPETRGHEGSCSIPHSHTTMHGDKCLHMLGPGDSKFPDWDSDTDGSDDESESDEGVQCGMPVVHVLHITSQQDNGASTSHSLGAERVNTVEKLVGLTASKFSVNAVERAVDLCYCPRWNAEEDQIGILLDFLDAHGDELEKEANIDTESLHGTQVNGYTDWLNDQMTDTMATSKGKGKRKQNTCHTQSPKYRSIICGPYRRTKAVKMSCLIEKPPKYKRSEGFGLPGQPVIPRHLSDDIKGAPYFYFENVASMPKGQWERIQRHLFDIEPEFVDSMHFSACRRPRGYIHNLPIEGRKKLSPDPPMTIQELLPETQQFWPSWDPRTKLNCINTRKGSEFLIRRMELDKIPLNPRNPDTDQKTKILEQCKKWNLVWTNPSYPTPITENEIEAMLGFDKDHSRYCYNTSARFLALGNSFSIYTVAFHFSVLKALYPRGIKVLSLFSGIGGAEIALYKLGIKLQVVVSVEINEGTRRCIAAWWEASRQSGHLNQEFHDVQALGRGELLDLVKRYGGFDLIVGGSPCNNLSGNNMWTRVGLDGDKSGVFFEFSRIVSALREFAAGFDMHR</sequence>
<name>A0ABP1BQ80_9BRYO</name>
<keyword evidence="7" id="KW-0238">DNA-binding</keyword>
<dbReference type="InterPro" id="IPR050390">
    <property type="entry name" value="C5-Methyltransferase"/>
</dbReference>
<keyword evidence="8" id="KW-0539">Nucleus</keyword>
<feature type="region of interest" description="Disordered" evidence="10">
    <location>
        <begin position="217"/>
        <end position="238"/>
    </location>
</feature>
<dbReference type="InterPro" id="IPR018117">
    <property type="entry name" value="C5_DNA_meth_AS"/>
</dbReference>
<dbReference type="PROSITE" id="PS51679">
    <property type="entry name" value="SAM_MT_C5"/>
    <property type="match status" value="1"/>
</dbReference>
<dbReference type="Pfam" id="PF00145">
    <property type="entry name" value="DNA_methylase"/>
    <property type="match status" value="1"/>
</dbReference>
<dbReference type="Proteomes" id="UP001497522">
    <property type="component" value="Chromosome 6"/>
</dbReference>
<evidence type="ECO:0000256" key="2">
    <source>
        <dbReference type="ARBA" id="ARBA00011975"/>
    </source>
</evidence>
<evidence type="ECO:0000256" key="5">
    <source>
        <dbReference type="ARBA" id="ARBA00022691"/>
    </source>
</evidence>
<dbReference type="InterPro" id="IPR029063">
    <property type="entry name" value="SAM-dependent_MTases_sf"/>
</dbReference>
<evidence type="ECO:0000256" key="8">
    <source>
        <dbReference type="ARBA" id="ARBA00023242"/>
    </source>
</evidence>
<feature type="active site" evidence="9">
    <location>
        <position position="747"/>
    </location>
</feature>
<organism evidence="12 13">
    <name type="scientific">Sphagnum jensenii</name>
    <dbReference type="NCBI Taxonomy" id="128206"/>
    <lineage>
        <taxon>Eukaryota</taxon>
        <taxon>Viridiplantae</taxon>
        <taxon>Streptophyta</taxon>
        <taxon>Embryophyta</taxon>
        <taxon>Bryophyta</taxon>
        <taxon>Sphagnophytina</taxon>
        <taxon>Sphagnopsida</taxon>
        <taxon>Sphagnales</taxon>
        <taxon>Sphagnaceae</taxon>
        <taxon>Sphagnum</taxon>
    </lineage>
</organism>
<dbReference type="PANTHER" id="PTHR23068">
    <property type="entry name" value="DNA CYTOSINE-5- -METHYLTRANSFERASE 3-RELATED"/>
    <property type="match status" value="1"/>
</dbReference>
<feature type="domain" description="SAM-dependent MTase DRM-type" evidence="11">
    <location>
        <begin position="456"/>
        <end position="786"/>
    </location>
</feature>
<protein>
    <recommendedName>
        <fullName evidence="2">DNA (cytosine-5-)-methyltransferase</fullName>
        <ecNumber evidence="2">2.1.1.37</ecNumber>
    </recommendedName>
</protein>
<dbReference type="EC" id="2.1.1.37" evidence="2"/>